<dbReference type="Proteomes" id="UP000886100">
    <property type="component" value="Unassembled WGS sequence"/>
</dbReference>
<proteinExistence type="predicted"/>
<dbReference type="Gene3D" id="3.30.460.40">
    <property type="match status" value="1"/>
</dbReference>
<dbReference type="AlphaFoldDB" id="A0A7C5IXY3"/>
<sequence>MEGDLLLHVLKAPGEMAGLSEEEWDRLLRLARTHRLLARLEPLARDQGIWQELPERARDNIRGAQVWVDHFQLRVRRELMEVRKVLRHLGVPLLLLKGAAYMVEGLPPARGRSLSDLDLLVRRQDLPRVERALLDAGWKSEIEDDYDQRYYREWMHEIPPLVHPLRGVEVDIHHNLLPRTGRYQVPIEKLWEAARPLESNLSVLAPADMLLHSAAHLVVSDELRGGLRDLFDIHQLYIHFSAGDARFPRELPRRARELGLSRPLWYVVQAAHR</sequence>
<dbReference type="InterPro" id="IPR039498">
    <property type="entry name" value="NTP_transf_5"/>
</dbReference>
<evidence type="ECO:0008006" key="2">
    <source>
        <dbReference type="Google" id="ProtNLM"/>
    </source>
</evidence>
<reference evidence="1" key="1">
    <citation type="journal article" date="2020" name="mSystems">
        <title>Genome- and Community-Level Interaction Insights into Carbon Utilization and Element Cycling Functions of Hydrothermarchaeota in Hydrothermal Sediment.</title>
        <authorList>
            <person name="Zhou Z."/>
            <person name="Liu Y."/>
            <person name="Xu W."/>
            <person name="Pan J."/>
            <person name="Luo Z.H."/>
            <person name="Li M."/>
        </authorList>
    </citation>
    <scope>NUCLEOTIDE SEQUENCE [LARGE SCALE GENOMIC DNA]</scope>
    <source>
        <strain evidence="1">HyVt-535</strain>
    </source>
</reference>
<dbReference type="Pfam" id="PF14907">
    <property type="entry name" value="NTP_transf_5"/>
    <property type="match status" value="1"/>
</dbReference>
<name>A0A7C5IXY3_9GAMM</name>
<gene>
    <name evidence="1" type="ORF">ENJ98_01415</name>
</gene>
<feature type="non-terminal residue" evidence="1">
    <location>
        <position position="273"/>
    </location>
</feature>
<dbReference type="EMBL" id="DROM01000088">
    <property type="protein sequence ID" value="HHH12872.1"/>
    <property type="molecule type" value="Genomic_DNA"/>
</dbReference>
<dbReference type="InterPro" id="IPR043519">
    <property type="entry name" value="NT_sf"/>
</dbReference>
<organism evidence="1">
    <name type="scientific">Thiolapillus brandeum</name>
    <dbReference type="NCBI Taxonomy" id="1076588"/>
    <lineage>
        <taxon>Bacteria</taxon>
        <taxon>Pseudomonadati</taxon>
        <taxon>Pseudomonadota</taxon>
        <taxon>Gammaproteobacteria</taxon>
        <taxon>Chromatiales</taxon>
        <taxon>Sedimenticolaceae</taxon>
        <taxon>Thiolapillus</taxon>
    </lineage>
</organism>
<protein>
    <recommendedName>
        <fullName evidence="2">Nucleotidyltransferase family protein</fullName>
    </recommendedName>
</protein>
<accession>A0A7C5IXY3</accession>
<dbReference type="SUPFAM" id="SSF81301">
    <property type="entry name" value="Nucleotidyltransferase"/>
    <property type="match status" value="1"/>
</dbReference>
<evidence type="ECO:0000313" key="1">
    <source>
        <dbReference type="EMBL" id="HHH12872.1"/>
    </source>
</evidence>
<comment type="caution">
    <text evidence="1">The sequence shown here is derived from an EMBL/GenBank/DDBJ whole genome shotgun (WGS) entry which is preliminary data.</text>
</comment>